<feature type="compositionally biased region" description="Acidic residues" evidence="2">
    <location>
        <begin position="775"/>
        <end position="792"/>
    </location>
</feature>
<feature type="compositionally biased region" description="Basic residues" evidence="2">
    <location>
        <begin position="983"/>
        <end position="995"/>
    </location>
</feature>
<name>A0A7S4P1X1_GUITH</name>
<dbReference type="SUPFAM" id="SSF82185">
    <property type="entry name" value="Histone H3 K4-specific methyltransferase SET7/9 N-terminal domain"/>
    <property type="match status" value="2"/>
</dbReference>
<feature type="region of interest" description="Disordered" evidence="2">
    <location>
        <begin position="211"/>
        <end position="232"/>
    </location>
</feature>
<dbReference type="InterPro" id="IPR003409">
    <property type="entry name" value="MORN"/>
</dbReference>
<dbReference type="PANTHER" id="PTHR43215:SF14">
    <property type="entry name" value="RADIAL SPOKE HEAD 1 HOMOLOG"/>
    <property type="match status" value="1"/>
</dbReference>
<feature type="domain" description="C2" evidence="3">
    <location>
        <begin position="465"/>
        <end position="592"/>
    </location>
</feature>
<sequence>MSCAPALGDFEMEAHNLEAPHHTQGSESAARSSHAHMQFLAGFTGFREVDWGKGHKYNGYWKDGKMHGYGTLDSPEGQYVGEFAEHQKCGSGRLMLKNGMMYIGTFDQDLFHGKGALNYSDNSAYSGEFLHGRRHGQGTIVFENGDVYEGEWVEGRREGLGLYVRAEQEEVYEGAFMADRRHGKGELWIKRENSSVYRKSVVEYEEGKMVRQRMRPNSKPKFPSQKPLERFRSSVDKPEIPRVEEDLDDVDIYDEIPAIADVQQDNQQAQASEGVEEEQGDAEASVRPELSFVSNVQDQKTDSSRSWSRMIRNAFNRCLLCLPSGAEFMDLDPSALNDEDKQDSMLNVVIFKLKNMPEFDDRDVDAIYVTSQAGKTVRISKSLHSLTDPEWNEELSMPYSTADKQNLLVSVYLVMHNKKQLLLGSCEVNLSAAHVGLSMPMKHFSLVDSAGRKVEGVSAKDGRMASTKIMMSCSILSEPDALISVRMEAARHLTPTDTQIAGVPFAVVKYNYKELRTTTGLEYDKVRWDQFLSFPSLSQLQLNKIKGKFNFIKWMTVEVWEEEHLGSKRFIGMCKVDFQDLQFGEKGEGRWYNLTDPDRQDLPTVGRVRCWVAWGYKETSKLRVFVEEGLNLSPIFSKSEEKEKGAEKSRGPPMLSAAGSLTQLQPNAMLKVSLGEGQTFKTKVIEQNYCPMWSENFTFKCRQSELPERLNVQCFHRRGRTDEFIGLSLVNLRTLELDGYYLSRWYDLADPELASYMKKYRKEIDEIERGHLKGDDDEEQDNEESNSDDDDDFSAHIINKKGMFGRLTGMNSSQKRANSVAFSYSAGCDPKRVGRIRISLQWTSQSFEEEERYSIALLRAKMKDPQQRKVLQKLRAKWKFDFMRKALEAFQRIKEVMKSQTKEAEVRYDYHVVRTEARLLFPPLTSASGPQDSPIAHQLFPAQEAQLQHGIPSRHADYRQSMLQGLDQVSHHRVEAEEAGGRALRRRRRRSHHRSSRDVEGVVEELASLMTWQVQLHRSPQGERGGEQGPA</sequence>
<gene>
    <name evidence="4" type="ORF">GTHE00462_LOCUS27070</name>
</gene>
<feature type="region of interest" description="Disordered" evidence="2">
    <location>
        <begin position="770"/>
        <end position="794"/>
    </location>
</feature>
<dbReference type="SMART" id="SM00239">
    <property type="entry name" value="C2"/>
    <property type="match status" value="3"/>
</dbReference>
<feature type="region of interest" description="Disordered" evidence="2">
    <location>
        <begin position="264"/>
        <end position="288"/>
    </location>
</feature>
<dbReference type="SMART" id="SM00698">
    <property type="entry name" value="MORN"/>
    <property type="match status" value="6"/>
</dbReference>
<feature type="domain" description="C2" evidence="3">
    <location>
        <begin position="597"/>
        <end position="746"/>
    </location>
</feature>
<dbReference type="Gene3D" id="2.60.40.150">
    <property type="entry name" value="C2 domain"/>
    <property type="match status" value="3"/>
</dbReference>
<dbReference type="InterPro" id="IPR000008">
    <property type="entry name" value="C2_dom"/>
</dbReference>
<evidence type="ECO:0000313" key="4">
    <source>
        <dbReference type="EMBL" id="CAE2320717.1"/>
    </source>
</evidence>
<feature type="region of interest" description="Disordered" evidence="2">
    <location>
        <begin position="975"/>
        <end position="1000"/>
    </location>
</feature>
<keyword evidence="1" id="KW-0677">Repeat</keyword>
<dbReference type="PROSITE" id="PS50004">
    <property type="entry name" value="C2"/>
    <property type="match status" value="3"/>
</dbReference>
<reference evidence="4" key="1">
    <citation type="submission" date="2021-01" db="EMBL/GenBank/DDBJ databases">
        <authorList>
            <person name="Corre E."/>
            <person name="Pelletier E."/>
            <person name="Niang G."/>
            <person name="Scheremetjew M."/>
            <person name="Finn R."/>
            <person name="Kale V."/>
            <person name="Holt S."/>
            <person name="Cochrane G."/>
            <person name="Meng A."/>
            <person name="Brown T."/>
            <person name="Cohen L."/>
        </authorList>
    </citation>
    <scope>NUCLEOTIDE SEQUENCE</scope>
    <source>
        <strain evidence="4">CCMP 2712</strain>
    </source>
</reference>
<dbReference type="Pfam" id="PF00168">
    <property type="entry name" value="C2"/>
    <property type="match status" value="3"/>
</dbReference>
<accession>A0A7S4P1X1</accession>
<evidence type="ECO:0000256" key="2">
    <source>
        <dbReference type="SAM" id="MobiDB-lite"/>
    </source>
</evidence>
<proteinExistence type="predicted"/>
<dbReference type="InterPro" id="IPR035892">
    <property type="entry name" value="C2_domain_sf"/>
</dbReference>
<dbReference type="PANTHER" id="PTHR43215">
    <property type="entry name" value="RADIAL SPOKE HEAD 1 HOMOLOG"/>
    <property type="match status" value="1"/>
</dbReference>
<evidence type="ECO:0000256" key="1">
    <source>
        <dbReference type="ARBA" id="ARBA00022737"/>
    </source>
</evidence>
<dbReference type="SUPFAM" id="SSF49562">
    <property type="entry name" value="C2 domain (Calcium/lipid-binding domain, CaLB)"/>
    <property type="match status" value="3"/>
</dbReference>
<dbReference type="Pfam" id="PF02493">
    <property type="entry name" value="MORN"/>
    <property type="match status" value="6"/>
</dbReference>
<organism evidence="4">
    <name type="scientific">Guillardia theta</name>
    <name type="common">Cryptophyte</name>
    <name type="synonym">Cryptomonas phi</name>
    <dbReference type="NCBI Taxonomy" id="55529"/>
    <lineage>
        <taxon>Eukaryota</taxon>
        <taxon>Cryptophyceae</taxon>
        <taxon>Pyrenomonadales</taxon>
        <taxon>Geminigeraceae</taxon>
        <taxon>Guillardia</taxon>
    </lineage>
</organism>
<evidence type="ECO:0000259" key="3">
    <source>
        <dbReference type="PROSITE" id="PS50004"/>
    </source>
</evidence>
<feature type="domain" description="C2" evidence="3">
    <location>
        <begin position="327"/>
        <end position="443"/>
    </location>
</feature>
<dbReference type="EMBL" id="HBKN01034784">
    <property type="protein sequence ID" value="CAE2320717.1"/>
    <property type="molecule type" value="Transcribed_RNA"/>
</dbReference>
<dbReference type="AlphaFoldDB" id="A0A7S4P1X1"/>
<protein>
    <recommendedName>
        <fullName evidence="3">C2 domain-containing protein</fullName>
    </recommendedName>
</protein>
<dbReference type="CDD" id="cd00030">
    <property type="entry name" value="C2"/>
    <property type="match status" value="3"/>
</dbReference>
<dbReference type="Gene3D" id="2.20.110.10">
    <property type="entry name" value="Histone H3 K4-specific methyltransferase SET7/9 N-terminal domain"/>
    <property type="match status" value="2"/>
</dbReference>